<evidence type="ECO:0000313" key="4">
    <source>
        <dbReference type="Ensembl" id="ENSMCSP00000018067.1"/>
    </source>
</evidence>
<feature type="domain" description="Ig-like" evidence="3">
    <location>
        <begin position="10"/>
        <end position="105"/>
    </location>
</feature>
<dbReference type="PROSITE" id="PS50835">
    <property type="entry name" value="IG_LIKE"/>
    <property type="match status" value="1"/>
</dbReference>
<dbReference type="Ensembl" id="ENSMCST00000018524.1">
    <property type="protein sequence ID" value="ENSMCSP00000018067.1"/>
    <property type="gene ID" value="ENSMCSG00000012689.1"/>
</dbReference>
<evidence type="ECO:0000256" key="2">
    <source>
        <dbReference type="ARBA" id="ARBA00023319"/>
    </source>
</evidence>
<dbReference type="InterPro" id="IPR036179">
    <property type="entry name" value="Ig-like_dom_sf"/>
</dbReference>
<name>A0A8C5X8C8_9PASS</name>
<dbReference type="OrthoDB" id="8908372at2759"/>
<accession>A0A8C5X8C8</accession>
<evidence type="ECO:0000259" key="3">
    <source>
        <dbReference type="PROSITE" id="PS50835"/>
    </source>
</evidence>
<keyword evidence="2" id="KW-0393">Immunoglobulin domain</keyword>
<reference evidence="4" key="1">
    <citation type="submission" date="2025-08" db="UniProtKB">
        <authorList>
            <consortium name="Ensembl"/>
        </authorList>
    </citation>
    <scope>IDENTIFICATION</scope>
</reference>
<dbReference type="PANTHER" id="PTHR19944:SF98">
    <property type="entry name" value="IG-LIKE DOMAIN-CONTAINING PROTEIN"/>
    <property type="match status" value="1"/>
</dbReference>
<dbReference type="SUPFAM" id="SSF48726">
    <property type="entry name" value="Immunoglobulin"/>
    <property type="match status" value="1"/>
</dbReference>
<dbReference type="InterPro" id="IPR050160">
    <property type="entry name" value="MHC/Immunoglobulin"/>
</dbReference>
<dbReference type="AlphaFoldDB" id="A0A8C5X8C8"/>
<dbReference type="InterPro" id="IPR007110">
    <property type="entry name" value="Ig-like_dom"/>
</dbReference>
<dbReference type="CDD" id="cd07699">
    <property type="entry name" value="IgC1_L"/>
    <property type="match status" value="1"/>
</dbReference>
<evidence type="ECO:0000256" key="1">
    <source>
        <dbReference type="ARBA" id="ARBA00023157"/>
    </source>
</evidence>
<dbReference type="Proteomes" id="UP000694560">
    <property type="component" value="Unplaced"/>
</dbReference>
<dbReference type="FunFam" id="2.60.40.10:FF:000283">
    <property type="entry name" value="Immunoglobulin kappa constant"/>
    <property type="match status" value="1"/>
</dbReference>
<dbReference type="SMART" id="SM00407">
    <property type="entry name" value="IGc1"/>
    <property type="match status" value="1"/>
</dbReference>
<keyword evidence="1" id="KW-1015">Disulfide bond</keyword>
<keyword evidence="5" id="KW-1185">Reference proteome</keyword>
<dbReference type="InterPro" id="IPR013783">
    <property type="entry name" value="Ig-like_fold"/>
</dbReference>
<protein>
    <recommendedName>
        <fullName evidence="3">Ig-like domain-containing protein</fullName>
    </recommendedName>
</protein>
<dbReference type="Pfam" id="PF07654">
    <property type="entry name" value="C1-set"/>
    <property type="match status" value="1"/>
</dbReference>
<organism evidence="4 5">
    <name type="scientific">Malurus cyaneus samueli</name>
    <dbReference type="NCBI Taxonomy" id="2593467"/>
    <lineage>
        <taxon>Eukaryota</taxon>
        <taxon>Metazoa</taxon>
        <taxon>Chordata</taxon>
        <taxon>Craniata</taxon>
        <taxon>Vertebrata</taxon>
        <taxon>Euteleostomi</taxon>
        <taxon>Archelosauria</taxon>
        <taxon>Archosauria</taxon>
        <taxon>Dinosauria</taxon>
        <taxon>Saurischia</taxon>
        <taxon>Theropoda</taxon>
        <taxon>Coelurosauria</taxon>
        <taxon>Aves</taxon>
        <taxon>Neognathae</taxon>
        <taxon>Neoaves</taxon>
        <taxon>Telluraves</taxon>
        <taxon>Australaves</taxon>
        <taxon>Passeriformes</taxon>
        <taxon>Meliphagoidea</taxon>
        <taxon>Maluridae</taxon>
        <taxon>Malurus</taxon>
    </lineage>
</organism>
<dbReference type="InterPro" id="IPR003597">
    <property type="entry name" value="Ig_C1-set"/>
</dbReference>
<sequence length="226" mass="24815">DLACQSALSPTVHLFAPSSEELTTTNKGTLVCLMEDFYPGSVEVQWVADGSTINSGVVTSPAQRQSNNKYMASSYLSLEASQWQSYNSVSCKVRHEAGNVEKTVSRSDTALGKFPCSTAHGRADSHGYAESTSALLFHQIRAARSHTGTGWEPLKAPCLGSCALTSLGERWIRHEPSPPRLVPVRPTWFLGLPTLSRGNRLVDTESPNRRRGWLEWTFKIHPAQDS</sequence>
<evidence type="ECO:0000313" key="5">
    <source>
        <dbReference type="Proteomes" id="UP000694560"/>
    </source>
</evidence>
<dbReference type="Gene3D" id="2.60.40.10">
    <property type="entry name" value="Immunoglobulins"/>
    <property type="match status" value="1"/>
</dbReference>
<proteinExistence type="predicted"/>
<dbReference type="PANTHER" id="PTHR19944">
    <property type="entry name" value="MHC CLASS II-RELATED"/>
    <property type="match status" value="1"/>
</dbReference>
<reference evidence="4" key="2">
    <citation type="submission" date="2025-09" db="UniProtKB">
        <authorList>
            <consortium name="Ensembl"/>
        </authorList>
    </citation>
    <scope>IDENTIFICATION</scope>
</reference>